<feature type="coiled-coil region" evidence="3">
    <location>
        <begin position="108"/>
        <end position="135"/>
    </location>
</feature>
<dbReference type="RefSeq" id="XP_035887357.1">
    <property type="nucleotide sequence ID" value="XM_036031464.1"/>
</dbReference>
<protein>
    <submittedName>
        <fullName evidence="7">t-SNARE domain containing 1</fullName>
    </submittedName>
    <submittedName>
        <fullName evidence="10 11">t-SNARE domain-containing protein 1 isoform X1</fullName>
    </submittedName>
</protein>
<dbReference type="GO" id="GO:0006886">
    <property type="term" value="P:intracellular protein transport"/>
    <property type="evidence" value="ECO:0007669"/>
    <property type="project" value="TreeGrafter"/>
</dbReference>
<dbReference type="GO" id="GO:0048278">
    <property type="term" value="P:vesicle docking"/>
    <property type="evidence" value="ECO:0007669"/>
    <property type="project" value="TreeGrafter"/>
</dbReference>
<dbReference type="GO" id="GO:0005484">
    <property type="term" value="F:SNAP receptor activity"/>
    <property type="evidence" value="ECO:0007669"/>
    <property type="project" value="TreeGrafter"/>
</dbReference>
<dbReference type="Gene3D" id="1.20.58.70">
    <property type="match status" value="1"/>
</dbReference>
<reference evidence="7 9" key="1">
    <citation type="journal article" date="2020" name="Nature">
        <title>Six reference-quality genomes reveal evolution of bat adaptations.</title>
        <authorList>
            <person name="Jebb D."/>
            <person name="Huang Z."/>
            <person name="Pippel M."/>
            <person name="Hughes G.M."/>
            <person name="Lavrichenko K."/>
            <person name="Devanna P."/>
            <person name="Winkler S."/>
            <person name="Jermiin L.S."/>
            <person name="Skirmuntt E.C."/>
            <person name="Katzourakis A."/>
            <person name="Burkitt-Gray L."/>
            <person name="Ray D.A."/>
            <person name="Sullivan K.A.M."/>
            <person name="Roscito J.G."/>
            <person name="Kirilenko B.M."/>
            <person name="Davalos L.M."/>
            <person name="Corthals A.P."/>
            <person name="Power M.L."/>
            <person name="Jones G."/>
            <person name="Ransome R.D."/>
            <person name="Dechmann D.K.N."/>
            <person name="Locatelli A.G."/>
            <person name="Puechmaille S.J."/>
            <person name="Fedrigo O."/>
            <person name="Jarvis E.D."/>
            <person name="Hiller M."/>
            <person name="Vernes S.C."/>
            <person name="Myers E.W."/>
            <person name="Teeling E.C."/>
        </authorList>
    </citation>
    <scope>NUCLEOTIDE SEQUENCE [LARGE SCALE GENOMIC DNA]</scope>
    <source>
        <strain evidence="7">Bat1K_MPI-CBG_1</strain>
    </source>
</reference>
<evidence type="ECO:0000313" key="10">
    <source>
        <dbReference type="RefSeq" id="XP_035887357.1"/>
    </source>
</evidence>
<dbReference type="GeneID" id="114514441"/>
<reference evidence="10 11" key="2">
    <citation type="submission" date="2025-04" db="UniProtKB">
        <authorList>
            <consortium name="RefSeq"/>
        </authorList>
    </citation>
    <scope>IDENTIFICATION</scope>
    <source>
        <tissue evidence="10 11">Muscle</tissue>
    </source>
</reference>
<dbReference type="PROSITE" id="PS50192">
    <property type="entry name" value="T_SNARE"/>
    <property type="match status" value="1"/>
</dbReference>
<keyword evidence="2 3" id="KW-0175">Coiled coil</keyword>
<keyword evidence="5" id="KW-0812">Transmembrane</keyword>
<dbReference type="RefSeq" id="XP_035887359.1">
    <property type="nucleotide sequence ID" value="XM_036031466.1"/>
</dbReference>
<dbReference type="OrthoDB" id="75754at2759"/>
<name>A0A7E6E7V5_9CHIR</name>
<dbReference type="CTD" id="203062"/>
<evidence type="ECO:0000256" key="1">
    <source>
        <dbReference type="ARBA" id="ARBA00009063"/>
    </source>
</evidence>
<dbReference type="InterPro" id="IPR010989">
    <property type="entry name" value="SNARE"/>
</dbReference>
<dbReference type="SUPFAM" id="SSF47661">
    <property type="entry name" value="t-snare proteins"/>
    <property type="match status" value="1"/>
</dbReference>
<dbReference type="GO" id="GO:0031201">
    <property type="term" value="C:SNARE complex"/>
    <property type="evidence" value="ECO:0007669"/>
    <property type="project" value="TreeGrafter"/>
</dbReference>
<dbReference type="AlphaFoldDB" id="A0A7E6E7V5"/>
<dbReference type="GO" id="GO:0000149">
    <property type="term" value="F:SNARE binding"/>
    <property type="evidence" value="ECO:0007669"/>
    <property type="project" value="TreeGrafter"/>
</dbReference>
<keyword evidence="5" id="KW-1133">Transmembrane helix</keyword>
<dbReference type="CDD" id="cd15877">
    <property type="entry name" value="SNARE_TSNARE1"/>
    <property type="match status" value="1"/>
</dbReference>
<feature type="compositionally biased region" description="Gly residues" evidence="4">
    <location>
        <begin position="10"/>
        <end position="19"/>
    </location>
</feature>
<dbReference type="InterPro" id="IPR045242">
    <property type="entry name" value="Syntaxin"/>
</dbReference>
<dbReference type="EMBL" id="JABVXQ010000007">
    <property type="protein sequence ID" value="KAF6101521.1"/>
    <property type="molecule type" value="Genomic_DNA"/>
</dbReference>
<dbReference type="Proteomes" id="UP000664940">
    <property type="component" value="Unassembled WGS sequence"/>
</dbReference>
<dbReference type="InterPro" id="IPR006011">
    <property type="entry name" value="Syntaxin_N"/>
</dbReference>
<dbReference type="Pfam" id="PF14523">
    <property type="entry name" value="Syntaxin_2"/>
    <property type="match status" value="1"/>
</dbReference>
<dbReference type="KEGG" id="pdic:114514441"/>
<evidence type="ECO:0000313" key="11">
    <source>
        <dbReference type="RefSeq" id="XP_035887359.1"/>
    </source>
</evidence>
<evidence type="ECO:0000256" key="2">
    <source>
        <dbReference type="ARBA" id="ARBA00023054"/>
    </source>
</evidence>
<accession>A0A7E6E7V5</accession>
<dbReference type="GO" id="GO:0006906">
    <property type="term" value="P:vesicle fusion"/>
    <property type="evidence" value="ECO:0007669"/>
    <property type="project" value="TreeGrafter"/>
</dbReference>
<dbReference type="GO" id="GO:0008021">
    <property type="term" value="C:synaptic vesicle"/>
    <property type="evidence" value="ECO:0007669"/>
    <property type="project" value="TreeGrafter"/>
</dbReference>
<dbReference type="InterPro" id="IPR000727">
    <property type="entry name" value="T_SNARE_dom"/>
</dbReference>
<feature type="transmembrane region" description="Helical" evidence="5">
    <location>
        <begin position="267"/>
        <end position="288"/>
    </location>
</feature>
<proteinExistence type="inferred from homology"/>
<sequence length="290" mass="31315">MSYGSIAGSGRLGSRGPFGGPSRQGYQPLATQVDPRDLQELFQETSANVFHINSSVASLEQGLRSLGTSSDTQELRDGLHTAQQETNRTVAASTGAVKQMSELLRGCSRQERLQLDRLRTQLSEAVQRYGAVQKKLAERSRALLPVAQRGGRPQSPGAPLAELANEENPCPGDGGAWQGQEQALHPEVTEEDWEAMRLHEEAILQIESDVLDVNQIVKDLASVVSEQGEVVDSIEASLEAASSHTEAASELLAGAGRHQLQRRKVKCYFLSAGVTVLLVIVLIIATSVRK</sequence>
<dbReference type="Gene3D" id="1.20.5.110">
    <property type="match status" value="1"/>
</dbReference>
<gene>
    <name evidence="10 11" type="primary">TSNARE1</name>
    <name evidence="7" type="ORF">HJG60_019641</name>
</gene>
<evidence type="ECO:0000259" key="6">
    <source>
        <dbReference type="PROSITE" id="PS50192"/>
    </source>
</evidence>
<keyword evidence="8" id="KW-1185">Reference proteome</keyword>
<dbReference type="PANTHER" id="PTHR19957:SF212">
    <property type="entry name" value="T-SNARE DOMAIN-CONTAINING PROTEIN 1"/>
    <property type="match status" value="1"/>
</dbReference>
<feature type="region of interest" description="Disordered" evidence="4">
    <location>
        <begin position="1"/>
        <end position="28"/>
    </location>
</feature>
<feature type="domain" description="T-SNARE coiled-coil homology" evidence="6">
    <location>
        <begin position="201"/>
        <end position="255"/>
    </location>
</feature>
<evidence type="ECO:0000313" key="7">
    <source>
        <dbReference type="EMBL" id="KAF6101521.1"/>
    </source>
</evidence>
<dbReference type="SMART" id="SM00397">
    <property type="entry name" value="t_SNARE"/>
    <property type="match status" value="1"/>
</dbReference>
<evidence type="ECO:0000256" key="3">
    <source>
        <dbReference type="SAM" id="Coils"/>
    </source>
</evidence>
<dbReference type="PANTHER" id="PTHR19957">
    <property type="entry name" value="SYNTAXIN"/>
    <property type="match status" value="1"/>
</dbReference>
<dbReference type="Proteomes" id="UP000504628">
    <property type="component" value="Chromosome 7"/>
</dbReference>
<evidence type="ECO:0000256" key="4">
    <source>
        <dbReference type="SAM" id="MobiDB-lite"/>
    </source>
</evidence>
<organism evidence="8 11">
    <name type="scientific">Phyllostomus discolor</name>
    <name type="common">pale spear-nosed bat</name>
    <dbReference type="NCBI Taxonomy" id="89673"/>
    <lineage>
        <taxon>Eukaryota</taxon>
        <taxon>Metazoa</taxon>
        <taxon>Chordata</taxon>
        <taxon>Craniata</taxon>
        <taxon>Vertebrata</taxon>
        <taxon>Euteleostomi</taxon>
        <taxon>Mammalia</taxon>
        <taxon>Eutheria</taxon>
        <taxon>Laurasiatheria</taxon>
        <taxon>Chiroptera</taxon>
        <taxon>Yangochiroptera</taxon>
        <taxon>Phyllostomidae</taxon>
        <taxon>Phyllostominae</taxon>
        <taxon>Phyllostomus</taxon>
    </lineage>
</organism>
<dbReference type="FunFam" id="1.20.58.70:FF:000014">
    <property type="entry name" value="t-SNARE domain containing 1"/>
    <property type="match status" value="1"/>
</dbReference>
<evidence type="ECO:0000256" key="5">
    <source>
        <dbReference type="SAM" id="Phobius"/>
    </source>
</evidence>
<evidence type="ECO:0000313" key="9">
    <source>
        <dbReference type="Proteomes" id="UP000664940"/>
    </source>
</evidence>
<dbReference type="Pfam" id="PF05739">
    <property type="entry name" value="SNARE"/>
    <property type="match status" value="1"/>
</dbReference>
<evidence type="ECO:0000313" key="8">
    <source>
        <dbReference type="Proteomes" id="UP000504628"/>
    </source>
</evidence>
<dbReference type="SMART" id="SM00503">
    <property type="entry name" value="SynN"/>
    <property type="match status" value="1"/>
</dbReference>
<keyword evidence="5" id="KW-0472">Membrane</keyword>
<comment type="similarity">
    <text evidence="1">Belongs to the syntaxin family.</text>
</comment>